<evidence type="ECO:0000256" key="1">
    <source>
        <dbReference type="ARBA" id="ARBA00000085"/>
    </source>
</evidence>
<dbReference type="GO" id="GO:0005886">
    <property type="term" value="C:plasma membrane"/>
    <property type="evidence" value="ECO:0007669"/>
    <property type="project" value="UniProtKB-SubCell"/>
</dbReference>
<evidence type="ECO:0000256" key="18">
    <source>
        <dbReference type="PROSITE-ProRule" id="PRU00110"/>
    </source>
</evidence>
<dbReference type="Pfam" id="PF12860">
    <property type="entry name" value="PAS_7"/>
    <property type="match status" value="1"/>
</dbReference>
<evidence type="ECO:0000256" key="3">
    <source>
        <dbReference type="ARBA" id="ARBA00012438"/>
    </source>
</evidence>
<dbReference type="InterPro" id="IPR036890">
    <property type="entry name" value="HATPase_C_sf"/>
</dbReference>
<dbReference type="CDD" id="cd16922">
    <property type="entry name" value="HATPase_EvgS-ArcB-TorS-like"/>
    <property type="match status" value="1"/>
</dbReference>
<dbReference type="Gene3D" id="1.20.120.160">
    <property type="entry name" value="HPT domain"/>
    <property type="match status" value="1"/>
</dbReference>
<dbReference type="InterPro" id="IPR003018">
    <property type="entry name" value="GAF"/>
</dbReference>
<organism evidence="25 26">
    <name type="scientific">Ramlibacter humi</name>
    <dbReference type="NCBI Taxonomy" id="2530451"/>
    <lineage>
        <taxon>Bacteria</taxon>
        <taxon>Pseudomonadati</taxon>
        <taxon>Pseudomonadota</taxon>
        <taxon>Betaproteobacteria</taxon>
        <taxon>Burkholderiales</taxon>
        <taxon>Comamonadaceae</taxon>
        <taxon>Ramlibacter</taxon>
    </lineage>
</organism>
<dbReference type="PANTHER" id="PTHR45339:SF1">
    <property type="entry name" value="HYBRID SIGNAL TRANSDUCTION HISTIDINE KINASE J"/>
    <property type="match status" value="1"/>
</dbReference>
<keyword evidence="4" id="KW-1003">Cell membrane</keyword>
<dbReference type="PROSITE" id="PS50110">
    <property type="entry name" value="RESPONSE_REGULATORY"/>
    <property type="match status" value="1"/>
</dbReference>
<dbReference type="InterPro" id="IPR011006">
    <property type="entry name" value="CheY-like_superfamily"/>
</dbReference>
<evidence type="ECO:0000259" key="22">
    <source>
        <dbReference type="PROSITE" id="PS50110"/>
    </source>
</evidence>
<evidence type="ECO:0000256" key="6">
    <source>
        <dbReference type="ARBA" id="ARBA00022679"/>
    </source>
</evidence>
<dbReference type="Gene3D" id="1.10.287.130">
    <property type="match status" value="1"/>
</dbReference>
<dbReference type="GO" id="GO:0005524">
    <property type="term" value="F:ATP binding"/>
    <property type="evidence" value="ECO:0007669"/>
    <property type="project" value="UniProtKB-KW"/>
</dbReference>
<evidence type="ECO:0000259" key="24">
    <source>
        <dbReference type="PROSITE" id="PS50894"/>
    </source>
</evidence>
<dbReference type="Gene3D" id="3.30.450.40">
    <property type="match status" value="1"/>
</dbReference>
<feature type="domain" description="Histidine kinase" evidence="21">
    <location>
        <begin position="649"/>
        <end position="869"/>
    </location>
</feature>
<keyword evidence="15" id="KW-0472">Membrane</keyword>
<keyword evidence="26" id="KW-1185">Reference proteome</keyword>
<evidence type="ECO:0000256" key="2">
    <source>
        <dbReference type="ARBA" id="ARBA00004651"/>
    </source>
</evidence>
<dbReference type="NCBIfam" id="TIGR00229">
    <property type="entry name" value="sensory_box"/>
    <property type="match status" value="2"/>
</dbReference>
<comment type="function">
    <text evidence="16">Member of the two-component regulatory system BvgS/BvgA. Phosphorylates BvgA via a four-step phosphorelay in response to environmental signals.</text>
</comment>
<feature type="compositionally biased region" description="Basic residues" evidence="20">
    <location>
        <begin position="1"/>
        <end position="13"/>
    </location>
</feature>
<dbReference type="FunFam" id="3.30.565.10:FF:000010">
    <property type="entry name" value="Sensor histidine kinase RcsC"/>
    <property type="match status" value="1"/>
</dbReference>
<keyword evidence="12" id="KW-1133">Transmembrane helix</keyword>
<evidence type="ECO:0000256" key="14">
    <source>
        <dbReference type="ARBA" id="ARBA00023026"/>
    </source>
</evidence>
<dbReference type="Pfam" id="PF00512">
    <property type="entry name" value="HisKA"/>
    <property type="match status" value="1"/>
</dbReference>
<dbReference type="InterPro" id="IPR000700">
    <property type="entry name" value="PAS-assoc_C"/>
</dbReference>
<keyword evidence="13" id="KW-0902">Two-component regulatory system</keyword>
<dbReference type="InterPro" id="IPR013656">
    <property type="entry name" value="PAS_4"/>
</dbReference>
<dbReference type="AlphaFoldDB" id="A0A4Z0C9P7"/>
<sequence length="1127" mass="122778">MRRGPGRRRRHRCAPAAPVQRHAGAGPVARHRAAEGPAVQGPRGRGAREADAGRAAAAGGTPAARTGGRPGPRGMIKEPHLDLQEQCRLARLAALQVMDTGAEAVLDGITKLAASLTGQPIALISLLDAERQWFKSAVGLRQGTGSPRNLSYCQHVIRQDGFFEIEDARTDPRVAGDPAEHEGRPILHYAAHPLVMPGGERIGTLCVAGPEPGRLTGDQSHWLGQLARNAVDVLLLREQELALRHERSLSGIELLAELAPVGLSWGDVTGAVTEANSLWPKVLGGESFEAMRGMRWVHRIHPDDRKAFSAEWEVALRERRPMNGLIRPIPHEGERQRWVKFRTHAVTRADGTPGFVAALLDVTEMHELQDRAEKENALLQAVIEHMPSGLTVFDDGMRHVISNRRVRRMLNLPDHVFEAPDATFQSIGLLLARRGDYGPGDPQALVEERTRNARLAPHRSERLLPDGRTVEVIGDTMPGGVLVTTYNDVTEARRVTAELEVSRERLERAHDASEVGLWEYDVTTGAAYISGRWADMLGLPPEERHTPGGNILARIPKEELPRLYAAHKAMLRGETPRFAEEHPIRTVGGELIWLLTEGQVTARSPEGRALRVVGVSRNITQRRRADEALRRALESAGEASRAKSDFLATMSHEIRTPINGVIGLAQLLSDARLPGRESGYVAMIHSCAKSLLGLVDHILDFSKIEAGRVSLVETQADLRALVREVADVVTVRAAEKDLAFTVQMAPSVPAGVLLDAVRLKQILLNLLGNACKFTHVGGVSLQVDAPAGAEGPRLRFTVSDTGIGIAEADQARLFTRFTQADASARRRYQGTGLGLAISRELARLMGGDVQLASRPGVGSTFTLELPLRAAQVSVAGEEKEGPRARANAAILLVEDNEVNRVVAKGLLAGLGYTRLTTAENGLEALYECERRAFDLILMDCQMPEMDGLRATMELRKRGLATPIIALTAHAMAGDRERCLMAGMDDYLTKPIEPRLLGNMMAKWLDAGEAQISAPAPLVTSDEPYEQGTLQDRFLGNRPLWEQSRRLFLDRAPENLRAIARAAAEGDGRRVSEAAHKLRGTAGTVGAPRVATLCARAELDGVQPERALQWLHEIEAEVAAYREASAHA</sequence>
<dbReference type="OrthoDB" id="5290456at2"/>
<dbReference type="PROSITE" id="PS50113">
    <property type="entry name" value="PAC"/>
    <property type="match status" value="1"/>
</dbReference>
<keyword evidence="11" id="KW-0067">ATP-binding</keyword>
<feature type="modified residue" description="Phosphohistidine" evidence="18">
    <location>
        <position position="1075"/>
    </location>
</feature>
<feature type="domain" description="PAC" evidence="23">
    <location>
        <begin position="578"/>
        <end position="631"/>
    </location>
</feature>
<dbReference type="Pfam" id="PF01627">
    <property type="entry name" value="Hpt"/>
    <property type="match status" value="1"/>
</dbReference>
<comment type="caution">
    <text evidence="25">The sequence shown here is derived from an EMBL/GenBank/DDBJ whole genome shotgun (WGS) entry which is preliminary data.</text>
</comment>
<dbReference type="InterPro" id="IPR004358">
    <property type="entry name" value="Sig_transdc_His_kin-like_C"/>
</dbReference>
<keyword evidence="6" id="KW-0808">Transferase</keyword>
<evidence type="ECO:0000256" key="4">
    <source>
        <dbReference type="ARBA" id="ARBA00022475"/>
    </source>
</evidence>
<dbReference type="CDD" id="cd00130">
    <property type="entry name" value="PAS"/>
    <property type="match status" value="2"/>
</dbReference>
<dbReference type="SUPFAM" id="SSF47384">
    <property type="entry name" value="Homodimeric domain of signal transducing histidine kinase"/>
    <property type="match status" value="1"/>
</dbReference>
<dbReference type="InterPro" id="IPR035965">
    <property type="entry name" value="PAS-like_dom_sf"/>
</dbReference>
<evidence type="ECO:0000256" key="9">
    <source>
        <dbReference type="ARBA" id="ARBA00022741"/>
    </source>
</evidence>
<evidence type="ECO:0000256" key="20">
    <source>
        <dbReference type="SAM" id="MobiDB-lite"/>
    </source>
</evidence>
<gene>
    <name evidence="25" type="ORF">EZ216_04315</name>
</gene>
<dbReference type="SUPFAM" id="SSF55874">
    <property type="entry name" value="ATPase domain of HSP90 chaperone/DNA topoisomerase II/histidine kinase"/>
    <property type="match status" value="1"/>
</dbReference>
<dbReference type="SUPFAM" id="SSF55781">
    <property type="entry name" value="GAF domain-like"/>
    <property type="match status" value="1"/>
</dbReference>
<dbReference type="Gene3D" id="3.30.565.10">
    <property type="entry name" value="Histidine kinase-like ATPase, C-terminal domain"/>
    <property type="match status" value="1"/>
</dbReference>
<feature type="domain" description="HPt" evidence="24">
    <location>
        <begin position="1036"/>
        <end position="1127"/>
    </location>
</feature>
<keyword evidence="5 19" id="KW-0597">Phosphoprotein</keyword>
<dbReference type="PRINTS" id="PR00344">
    <property type="entry name" value="BCTRLSENSOR"/>
</dbReference>
<dbReference type="InterPro" id="IPR005467">
    <property type="entry name" value="His_kinase_dom"/>
</dbReference>
<dbReference type="SUPFAM" id="SSF52172">
    <property type="entry name" value="CheY-like"/>
    <property type="match status" value="1"/>
</dbReference>
<feature type="modified residue" description="4-aspartylphosphate" evidence="19">
    <location>
        <position position="939"/>
    </location>
</feature>
<dbReference type="SMART" id="SM00388">
    <property type="entry name" value="HisKA"/>
    <property type="match status" value="1"/>
</dbReference>
<evidence type="ECO:0000256" key="11">
    <source>
        <dbReference type="ARBA" id="ARBA00022840"/>
    </source>
</evidence>
<dbReference type="InterPro" id="IPR013655">
    <property type="entry name" value="PAS_fold_3"/>
</dbReference>
<dbReference type="Pfam" id="PF13185">
    <property type="entry name" value="GAF_2"/>
    <property type="match status" value="1"/>
</dbReference>
<protein>
    <recommendedName>
        <fullName evidence="17">Virulence sensor protein BvgS</fullName>
        <ecNumber evidence="3">2.7.13.3</ecNumber>
    </recommendedName>
</protein>
<keyword evidence="8" id="KW-0732">Signal</keyword>
<dbReference type="SMART" id="SM00387">
    <property type="entry name" value="HATPase_c"/>
    <property type="match status" value="1"/>
</dbReference>
<dbReference type="PANTHER" id="PTHR45339">
    <property type="entry name" value="HYBRID SIGNAL TRANSDUCTION HISTIDINE KINASE J"/>
    <property type="match status" value="1"/>
</dbReference>
<keyword evidence="9" id="KW-0547">Nucleotide-binding</keyword>
<accession>A0A4Z0C9P7</accession>
<dbReference type="EMBL" id="SMLK01000001">
    <property type="protein sequence ID" value="TFZ08386.1"/>
    <property type="molecule type" value="Genomic_DNA"/>
</dbReference>
<dbReference type="SUPFAM" id="SSF55785">
    <property type="entry name" value="PYP-like sensor domain (PAS domain)"/>
    <property type="match status" value="3"/>
</dbReference>
<dbReference type="InterPro" id="IPR029016">
    <property type="entry name" value="GAF-like_dom_sf"/>
</dbReference>
<evidence type="ECO:0000256" key="5">
    <source>
        <dbReference type="ARBA" id="ARBA00022553"/>
    </source>
</evidence>
<dbReference type="InterPro" id="IPR036097">
    <property type="entry name" value="HisK_dim/P_sf"/>
</dbReference>
<dbReference type="Gene3D" id="3.40.50.2300">
    <property type="match status" value="1"/>
</dbReference>
<comment type="subcellular location">
    <subcellularLocation>
        <location evidence="2">Cell membrane</location>
        <topology evidence="2">Multi-pass membrane protein</topology>
    </subcellularLocation>
</comment>
<dbReference type="Pfam" id="PF08447">
    <property type="entry name" value="PAS_3"/>
    <property type="match status" value="1"/>
</dbReference>
<evidence type="ECO:0000256" key="17">
    <source>
        <dbReference type="ARBA" id="ARBA00070152"/>
    </source>
</evidence>
<evidence type="ECO:0000256" key="13">
    <source>
        <dbReference type="ARBA" id="ARBA00023012"/>
    </source>
</evidence>
<name>A0A4Z0C9P7_9BURK</name>
<dbReference type="CDD" id="cd17546">
    <property type="entry name" value="REC_hyHK_CKI1_RcsC-like"/>
    <property type="match status" value="1"/>
</dbReference>
<reference evidence="25 26" key="1">
    <citation type="submission" date="2019-03" db="EMBL/GenBank/DDBJ databases">
        <title>Ramlibacter sp. 18x22-1, whole genome shotgun sequence.</title>
        <authorList>
            <person name="Zhang X."/>
            <person name="Feng G."/>
            <person name="Zhu H."/>
        </authorList>
    </citation>
    <scope>NUCLEOTIDE SEQUENCE [LARGE SCALE GENOMIC DNA]</scope>
    <source>
        <strain evidence="25 26">18x22-1</strain>
    </source>
</reference>
<keyword evidence="7" id="KW-0812">Transmembrane</keyword>
<dbReference type="Pfam" id="PF02518">
    <property type="entry name" value="HATPase_c"/>
    <property type="match status" value="1"/>
</dbReference>
<dbReference type="PROSITE" id="PS50109">
    <property type="entry name" value="HIS_KIN"/>
    <property type="match status" value="1"/>
</dbReference>
<evidence type="ECO:0000256" key="7">
    <source>
        <dbReference type="ARBA" id="ARBA00022692"/>
    </source>
</evidence>
<dbReference type="EC" id="2.7.13.3" evidence="3"/>
<evidence type="ECO:0000313" key="25">
    <source>
        <dbReference type="EMBL" id="TFZ08386.1"/>
    </source>
</evidence>
<dbReference type="Gene3D" id="3.30.450.20">
    <property type="entry name" value="PAS domain"/>
    <property type="match status" value="2"/>
</dbReference>
<keyword evidence="10" id="KW-0418">Kinase</keyword>
<dbReference type="CDD" id="cd00082">
    <property type="entry name" value="HisKA"/>
    <property type="match status" value="1"/>
</dbReference>
<feature type="compositionally biased region" description="Low complexity" evidence="20">
    <location>
        <begin position="53"/>
        <end position="67"/>
    </location>
</feature>
<evidence type="ECO:0000256" key="15">
    <source>
        <dbReference type="ARBA" id="ARBA00023136"/>
    </source>
</evidence>
<comment type="catalytic activity">
    <reaction evidence="1">
        <text>ATP + protein L-histidine = ADP + protein N-phospho-L-histidine.</text>
        <dbReference type="EC" id="2.7.13.3"/>
    </reaction>
</comment>
<dbReference type="GO" id="GO:0000155">
    <property type="term" value="F:phosphorelay sensor kinase activity"/>
    <property type="evidence" value="ECO:0007669"/>
    <property type="project" value="InterPro"/>
</dbReference>
<evidence type="ECO:0000259" key="21">
    <source>
        <dbReference type="PROSITE" id="PS50109"/>
    </source>
</evidence>
<evidence type="ECO:0000256" key="16">
    <source>
        <dbReference type="ARBA" id="ARBA00058004"/>
    </source>
</evidence>
<feature type="domain" description="Response regulatory" evidence="22">
    <location>
        <begin position="889"/>
        <end position="1004"/>
    </location>
</feature>
<dbReference type="SMART" id="SM00091">
    <property type="entry name" value="PAS"/>
    <property type="match status" value="2"/>
</dbReference>
<proteinExistence type="predicted"/>
<dbReference type="InterPro" id="IPR001789">
    <property type="entry name" value="Sig_transdc_resp-reg_receiver"/>
</dbReference>
<dbReference type="Pfam" id="PF08448">
    <property type="entry name" value="PAS_4"/>
    <property type="match status" value="1"/>
</dbReference>
<dbReference type="Pfam" id="PF00072">
    <property type="entry name" value="Response_reg"/>
    <property type="match status" value="1"/>
</dbReference>
<evidence type="ECO:0000256" key="10">
    <source>
        <dbReference type="ARBA" id="ARBA00022777"/>
    </source>
</evidence>
<dbReference type="SUPFAM" id="SSF47226">
    <property type="entry name" value="Histidine-containing phosphotransfer domain, HPT domain"/>
    <property type="match status" value="1"/>
</dbReference>
<evidence type="ECO:0000259" key="23">
    <source>
        <dbReference type="PROSITE" id="PS50113"/>
    </source>
</evidence>
<evidence type="ECO:0000313" key="26">
    <source>
        <dbReference type="Proteomes" id="UP000297839"/>
    </source>
</evidence>
<dbReference type="SMART" id="SM00448">
    <property type="entry name" value="REC"/>
    <property type="match status" value="1"/>
</dbReference>
<dbReference type="Proteomes" id="UP000297839">
    <property type="component" value="Unassembled WGS sequence"/>
</dbReference>
<dbReference type="InterPro" id="IPR036641">
    <property type="entry name" value="HPT_dom_sf"/>
</dbReference>
<dbReference type="InterPro" id="IPR003661">
    <property type="entry name" value="HisK_dim/P_dom"/>
</dbReference>
<dbReference type="InterPro" id="IPR000014">
    <property type="entry name" value="PAS"/>
</dbReference>
<dbReference type="InterPro" id="IPR003594">
    <property type="entry name" value="HATPase_dom"/>
</dbReference>
<feature type="region of interest" description="Disordered" evidence="20">
    <location>
        <begin position="1"/>
        <end position="75"/>
    </location>
</feature>
<evidence type="ECO:0000256" key="19">
    <source>
        <dbReference type="PROSITE-ProRule" id="PRU00169"/>
    </source>
</evidence>
<evidence type="ECO:0000256" key="12">
    <source>
        <dbReference type="ARBA" id="ARBA00022989"/>
    </source>
</evidence>
<dbReference type="PROSITE" id="PS50894">
    <property type="entry name" value="HPT"/>
    <property type="match status" value="1"/>
</dbReference>
<keyword evidence="14" id="KW-0843">Virulence</keyword>
<dbReference type="InterPro" id="IPR008207">
    <property type="entry name" value="Sig_transdc_His_kin_Hpt_dom"/>
</dbReference>
<evidence type="ECO:0000256" key="8">
    <source>
        <dbReference type="ARBA" id="ARBA00022729"/>
    </source>
</evidence>